<gene>
    <name evidence="1" type="ORF">NFC73_11450</name>
</gene>
<comment type="caution">
    <text evidence="1">The sequence shown here is derived from an EMBL/GenBank/DDBJ whole genome shotgun (WGS) entry which is preliminary data.</text>
</comment>
<reference evidence="1 2" key="1">
    <citation type="submission" date="2022-06" db="EMBL/GenBank/DDBJ databases">
        <title>Pseudarthrobacter sp. strain RMG13 Genome sequencing and assembly.</title>
        <authorList>
            <person name="Kim I."/>
        </authorList>
    </citation>
    <scope>NUCLEOTIDE SEQUENCE [LARGE SCALE GENOMIC DNA]</scope>
    <source>
        <strain evidence="1 2">RMG13</strain>
    </source>
</reference>
<accession>A0ABT1LPF6</accession>
<proteinExistence type="predicted"/>
<dbReference type="RefSeq" id="WP_254750261.1">
    <property type="nucleotide sequence ID" value="NZ_JANCLV010000006.1"/>
</dbReference>
<dbReference type="EMBL" id="JANCLV010000006">
    <property type="protein sequence ID" value="MCP9000339.1"/>
    <property type="molecule type" value="Genomic_DNA"/>
</dbReference>
<protein>
    <submittedName>
        <fullName evidence="1">Uncharacterized protein</fullName>
    </submittedName>
</protein>
<evidence type="ECO:0000313" key="2">
    <source>
        <dbReference type="Proteomes" id="UP001524318"/>
    </source>
</evidence>
<name>A0ABT1LPF6_9MICC</name>
<dbReference type="Proteomes" id="UP001524318">
    <property type="component" value="Unassembled WGS sequence"/>
</dbReference>
<organism evidence="1 2">
    <name type="scientific">Pseudarthrobacter humi</name>
    <dbReference type="NCBI Taxonomy" id="2952523"/>
    <lineage>
        <taxon>Bacteria</taxon>
        <taxon>Bacillati</taxon>
        <taxon>Actinomycetota</taxon>
        <taxon>Actinomycetes</taxon>
        <taxon>Micrococcales</taxon>
        <taxon>Micrococcaceae</taxon>
        <taxon>Pseudarthrobacter</taxon>
    </lineage>
</organism>
<keyword evidence="2" id="KW-1185">Reference proteome</keyword>
<sequence length="997" mass="105081">MDIQLRLRRDPAGEPLVSATFVLTHAPAPDERLGPLVDRATLAVDLEITTDDGGLPGSLASVTFSLLDQGDATGQSAPLEVARQRVTGPFGHGALEAALEGPPSAALLEALVTGKSRFLVKAVADTEASGSEVFTITAQLGGLWTYLANVADESRLFTRVDLLNYLAPMMTERIVAVGGSPGRGSTKDPSVLDAVLKAARYVLEPVASPPSQPADGESSYRLAGQYPGEQNVQIRMQRPSAPGEPLEISASLASLINPVIAHDRSKFIHLVSGGGGRLDGVLPARATRGTRGPGGILMPFIAGGGRVVSVASALGSARPGAATALMLQHSAVTAHPITHHLADLELMAPAPVQRPGPVANNGAAGIWKDRWDASYWYAPEYALELPPPSDSPGQSPFTFDVEPAGGHTADGSPGITATVSVTLHARKSAPTLAEWETVGKPMLKPVPSTGHTVQLGIPFRDERGTTQTEQITADSLSVQPGEEGTLTATFRLMDNWARLAYGALSVPDFQAQPATITVSASFEGWRRSNGPAPVIAGLNKILSLQTIGAATRGAPLQLHGTVLAHATVLPQWQLNAGILAEWRRGTYSWSEFAAVRTLTVSVPCSTYGTLYREATDAGKTAIGCRPALQLGQTEYKTYQEITITAAAGKARIYRSLRSPGRFLVVPARYCVGRYGPDQDDRAYRPRLLLHSTIDVENPTNIRCVLAASLEPDLPPFVRAAITAELKNAAADPVLEYLPDTGVDPDLRWAVPSDASVSAVPTGDGFDVVISTDIAGFLVLKSLLERDGLRGSVGAVLPGNVRLSSSLEIGLATVTGPFDAGPIEVGPLRDGRFDLTNRTGQRLSVKGLASGGVQISTLASVLAPQQSLTVDGPQTGDFDVIFDPDQTAEKLDEIRAYIEDLDLGITFVAVDDPGDAGLTGWEIETSLLGRADAAPLVLSSSAREAERRYVLPLTAFAGDPQLQYTVTSVGVDGTRTAAPPTNWPVRTQGVLIPIQQPQ</sequence>
<evidence type="ECO:0000313" key="1">
    <source>
        <dbReference type="EMBL" id="MCP9000339.1"/>
    </source>
</evidence>